<name>A0A9D1KBQ3_9FIRM</name>
<reference evidence="1" key="2">
    <citation type="journal article" date="2021" name="PeerJ">
        <title>Extensive microbial diversity within the chicken gut microbiome revealed by metagenomics and culture.</title>
        <authorList>
            <person name="Gilroy R."/>
            <person name="Ravi A."/>
            <person name="Getino M."/>
            <person name="Pursley I."/>
            <person name="Horton D.L."/>
            <person name="Alikhan N.F."/>
            <person name="Baker D."/>
            <person name="Gharbi K."/>
            <person name="Hall N."/>
            <person name="Watson M."/>
            <person name="Adriaenssens E.M."/>
            <person name="Foster-Nyarko E."/>
            <person name="Jarju S."/>
            <person name="Secka A."/>
            <person name="Antonio M."/>
            <person name="Oren A."/>
            <person name="Chaudhuri R.R."/>
            <person name="La Ragione R."/>
            <person name="Hildebrand F."/>
            <person name="Pallen M.J."/>
        </authorList>
    </citation>
    <scope>NUCLEOTIDE SEQUENCE</scope>
    <source>
        <strain evidence="1">CHK195-26880</strain>
    </source>
</reference>
<sequence>MNISEEKYSSLEKLFDSRTAEFRRKGNLLFKNYYFLTKEIKDNLEYLINKPYILGSGIPIDEFFINDSFKGVVINYFKDAVSFSKVNNFSIEEKIKACNDISRQLNELHDYGMCFNDIQCDNLLIDKDGGHLIDFDSSTFVGSTEYSCRYRLIDTYGNDVLSSVNGDLYKALICYLSIFYNIDLEKTLKYNGFLSVSVVSDFFENTSIAELVNDITIDIFSNNKELLPNMKVFLPFLLDEERFNYDSEKIIKKAKG</sequence>
<dbReference type="Gene3D" id="1.10.510.10">
    <property type="entry name" value="Transferase(Phosphotransferase) domain 1"/>
    <property type="match status" value="1"/>
</dbReference>
<evidence type="ECO:0000313" key="2">
    <source>
        <dbReference type="Proteomes" id="UP000886833"/>
    </source>
</evidence>
<comment type="caution">
    <text evidence="1">The sequence shown here is derived from an EMBL/GenBank/DDBJ whole genome shotgun (WGS) entry which is preliminary data.</text>
</comment>
<accession>A0A9D1KBQ3</accession>
<dbReference type="SUPFAM" id="SSF56112">
    <property type="entry name" value="Protein kinase-like (PK-like)"/>
    <property type="match status" value="1"/>
</dbReference>
<dbReference type="EMBL" id="DVKQ01000037">
    <property type="protein sequence ID" value="HIT37421.1"/>
    <property type="molecule type" value="Genomic_DNA"/>
</dbReference>
<dbReference type="InterPro" id="IPR011009">
    <property type="entry name" value="Kinase-like_dom_sf"/>
</dbReference>
<gene>
    <name evidence="1" type="ORF">IAB59_02940</name>
</gene>
<evidence type="ECO:0008006" key="3">
    <source>
        <dbReference type="Google" id="ProtNLM"/>
    </source>
</evidence>
<evidence type="ECO:0000313" key="1">
    <source>
        <dbReference type="EMBL" id="HIT37421.1"/>
    </source>
</evidence>
<dbReference type="AlphaFoldDB" id="A0A9D1KBQ3"/>
<protein>
    <recommendedName>
        <fullName evidence="3">Protein kinase domain-containing protein</fullName>
    </recommendedName>
</protein>
<organism evidence="1 2">
    <name type="scientific">Candidatus Onthousia faecipullorum</name>
    <dbReference type="NCBI Taxonomy" id="2840887"/>
    <lineage>
        <taxon>Bacteria</taxon>
        <taxon>Bacillati</taxon>
        <taxon>Bacillota</taxon>
        <taxon>Bacilli</taxon>
        <taxon>Candidatus Onthousia</taxon>
    </lineage>
</organism>
<proteinExistence type="predicted"/>
<dbReference type="Proteomes" id="UP000886833">
    <property type="component" value="Unassembled WGS sequence"/>
</dbReference>
<reference evidence="1" key="1">
    <citation type="submission" date="2020-10" db="EMBL/GenBank/DDBJ databases">
        <authorList>
            <person name="Gilroy R."/>
        </authorList>
    </citation>
    <scope>NUCLEOTIDE SEQUENCE</scope>
    <source>
        <strain evidence="1">CHK195-26880</strain>
    </source>
</reference>